<organism evidence="1 2">
    <name type="scientific">Oryza sativa subsp. japonica</name>
    <name type="common">Rice</name>
    <dbReference type="NCBI Taxonomy" id="39947"/>
    <lineage>
        <taxon>Eukaryota</taxon>
        <taxon>Viridiplantae</taxon>
        <taxon>Streptophyta</taxon>
        <taxon>Embryophyta</taxon>
        <taxon>Tracheophyta</taxon>
        <taxon>Spermatophyta</taxon>
        <taxon>Magnoliopsida</taxon>
        <taxon>Liliopsida</taxon>
        <taxon>Poales</taxon>
        <taxon>Poaceae</taxon>
        <taxon>BOP clade</taxon>
        <taxon>Oryzoideae</taxon>
        <taxon>Oryzeae</taxon>
        <taxon>Oryzinae</taxon>
        <taxon>Oryza</taxon>
        <taxon>Oryza sativa</taxon>
    </lineage>
</organism>
<dbReference type="EMBL" id="AP014958">
    <property type="protein sequence ID" value="BAS78733.1"/>
    <property type="molecule type" value="Genomic_DNA"/>
</dbReference>
<keyword evidence="2" id="KW-1185">Reference proteome</keyword>
<dbReference type="PaxDb" id="39947-A0A0P0VJ60"/>
<protein>
    <submittedName>
        <fullName evidence="1">Os02g0489525 protein</fullName>
    </submittedName>
</protein>
<dbReference type="InParanoid" id="A0A0P0VJ60"/>
<reference evidence="1 2" key="3">
    <citation type="journal article" date="2013" name="Rice">
        <title>Improvement of the Oryza sativa Nipponbare reference genome using next generation sequence and optical map data.</title>
        <authorList>
            <person name="Kawahara Y."/>
            <person name="de la Bastide M."/>
            <person name="Hamilton J.P."/>
            <person name="Kanamori H."/>
            <person name="McCombie W.R."/>
            <person name="Ouyang S."/>
            <person name="Schwartz D.C."/>
            <person name="Tanaka T."/>
            <person name="Wu J."/>
            <person name="Zhou S."/>
            <person name="Childs K.L."/>
            <person name="Davidson R.M."/>
            <person name="Lin H."/>
            <person name="Quesada-Ocampo L."/>
            <person name="Vaillancourt B."/>
            <person name="Sakai H."/>
            <person name="Lee S.S."/>
            <person name="Kim J."/>
            <person name="Numa H."/>
            <person name="Itoh T."/>
            <person name="Buell C.R."/>
            <person name="Matsumoto T."/>
        </authorList>
    </citation>
    <scope>NUCLEOTIDE SEQUENCE [LARGE SCALE GENOMIC DNA]</scope>
    <source>
        <strain evidence="2">cv. Nipponbare</strain>
    </source>
</reference>
<dbReference type="Gramene" id="Os02t0489525-00">
    <property type="protein sequence ID" value="Os02t0489525-00"/>
    <property type="gene ID" value="Os02g0489525"/>
</dbReference>
<reference evidence="1 2" key="2">
    <citation type="journal article" date="2013" name="Plant Cell Physiol.">
        <title>Rice Annotation Project Database (RAP-DB): an integrative and interactive database for rice genomics.</title>
        <authorList>
            <person name="Sakai H."/>
            <person name="Lee S.S."/>
            <person name="Tanaka T."/>
            <person name="Numa H."/>
            <person name="Kim J."/>
            <person name="Kawahara Y."/>
            <person name="Wakimoto H."/>
            <person name="Yang C.C."/>
            <person name="Iwamoto M."/>
            <person name="Abe T."/>
            <person name="Yamada Y."/>
            <person name="Muto A."/>
            <person name="Inokuchi H."/>
            <person name="Ikemura T."/>
            <person name="Matsumoto T."/>
            <person name="Sasaki T."/>
            <person name="Itoh T."/>
        </authorList>
    </citation>
    <scope>NUCLEOTIDE SEQUENCE [LARGE SCALE GENOMIC DNA]</scope>
    <source>
        <strain evidence="2">cv. Nipponbare</strain>
    </source>
</reference>
<reference evidence="2" key="1">
    <citation type="journal article" date="2005" name="Nature">
        <title>The map-based sequence of the rice genome.</title>
        <authorList>
            <consortium name="International rice genome sequencing project (IRGSP)"/>
            <person name="Matsumoto T."/>
            <person name="Wu J."/>
            <person name="Kanamori H."/>
            <person name="Katayose Y."/>
            <person name="Fujisawa M."/>
            <person name="Namiki N."/>
            <person name="Mizuno H."/>
            <person name="Yamamoto K."/>
            <person name="Antonio B.A."/>
            <person name="Baba T."/>
            <person name="Sakata K."/>
            <person name="Nagamura Y."/>
            <person name="Aoki H."/>
            <person name="Arikawa K."/>
            <person name="Arita K."/>
            <person name="Bito T."/>
            <person name="Chiden Y."/>
            <person name="Fujitsuka N."/>
            <person name="Fukunaka R."/>
            <person name="Hamada M."/>
            <person name="Harada C."/>
            <person name="Hayashi A."/>
            <person name="Hijishita S."/>
            <person name="Honda M."/>
            <person name="Hosokawa S."/>
            <person name="Ichikawa Y."/>
            <person name="Idonuma A."/>
            <person name="Iijima M."/>
            <person name="Ikeda M."/>
            <person name="Ikeno M."/>
            <person name="Ito K."/>
            <person name="Ito S."/>
            <person name="Ito T."/>
            <person name="Ito Y."/>
            <person name="Ito Y."/>
            <person name="Iwabuchi A."/>
            <person name="Kamiya K."/>
            <person name="Karasawa W."/>
            <person name="Kurita K."/>
            <person name="Katagiri S."/>
            <person name="Kikuta A."/>
            <person name="Kobayashi H."/>
            <person name="Kobayashi N."/>
            <person name="Machita K."/>
            <person name="Maehara T."/>
            <person name="Masukawa M."/>
            <person name="Mizubayashi T."/>
            <person name="Mukai Y."/>
            <person name="Nagasaki H."/>
            <person name="Nagata Y."/>
            <person name="Naito S."/>
            <person name="Nakashima M."/>
            <person name="Nakama Y."/>
            <person name="Nakamichi Y."/>
            <person name="Nakamura M."/>
            <person name="Meguro A."/>
            <person name="Negishi M."/>
            <person name="Ohta I."/>
            <person name="Ohta T."/>
            <person name="Okamoto M."/>
            <person name="Ono N."/>
            <person name="Saji S."/>
            <person name="Sakaguchi M."/>
            <person name="Sakai K."/>
            <person name="Shibata M."/>
            <person name="Shimokawa T."/>
            <person name="Song J."/>
            <person name="Takazaki Y."/>
            <person name="Terasawa K."/>
            <person name="Tsugane M."/>
            <person name="Tsuji K."/>
            <person name="Ueda S."/>
            <person name="Waki K."/>
            <person name="Yamagata H."/>
            <person name="Yamamoto M."/>
            <person name="Yamamoto S."/>
            <person name="Yamane H."/>
            <person name="Yoshiki S."/>
            <person name="Yoshihara R."/>
            <person name="Yukawa K."/>
            <person name="Zhong H."/>
            <person name="Yano M."/>
            <person name="Yuan Q."/>
            <person name="Ouyang S."/>
            <person name="Liu J."/>
            <person name="Jones K.M."/>
            <person name="Gansberger K."/>
            <person name="Moffat K."/>
            <person name="Hill J."/>
            <person name="Bera J."/>
            <person name="Fadrosh D."/>
            <person name="Jin S."/>
            <person name="Johri S."/>
            <person name="Kim M."/>
            <person name="Overton L."/>
            <person name="Reardon M."/>
            <person name="Tsitrin T."/>
            <person name="Vuong H."/>
            <person name="Weaver B."/>
            <person name="Ciecko A."/>
            <person name="Tallon L."/>
            <person name="Jackson J."/>
            <person name="Pai G."/>
            <person name="Aken S.V."/>
            <person name="Utterback T."/>
            <person name="Reidmuller S."/>
            <person name="Feldblyum T."/>
            <person name="Hsiao J."/>
            <person name="Zismann V."/>
            <person name="Iobst S."/>
            <person name="de Vazeille A.R."/>
            <person name="Buell C.R."/>
            <person name="Ying K."/>
            <person name="Li Y."/>
            <person name="Lu T."/>
            <person name="Huang Y."/>
            <person name="Zhao Q."/>
            <person name="Feng Q."/>
            <person name="Zhang L."/>
            <person name="Zhu J."/>
            <person name="Weng Q."/>
            <person name="Mu J."/>
            <person name="Lu Y."/>
            <person name="Fan D."/>
            <person name="Liu Y."/>
            <person name="Guan J."/>
            <person name="Zhang Y."/>
            <person name="Yu S."/>
            <person name="Liu X."/>
            <person name="Zhang Y."/>
            <person name="Hong G."/>
            <person name="Han B."/>
            <person name="Choisne N."/>
            <person name="Demange N."/>
            <person name="Orjeda G."/>
            <person name="Samain S."/>
            <person name="Cattolico L."/>
            <person name="Pelletier E."/>
            <person name="Couloux A."/>
            <person name="Segurens B."/>
            <person name="Wincker P."/>
            <person name="D'Hont A."/>
            <person name="Scarpelli C."/>
            <person name="Weissenbach J."/>
            <person name="Salanoubat M."/>
            <person name="Quetier F."/>
            <person name="Yu Y."/>
            <person name="Kim H.R."/>
            <person name="Rambo T."/>
            <person name="Currie J."/>
            <person name="Collura K."/>
            <person name="Luo M."/>
            <person name="Yang T."/>
            <person name="Ammiraju J.S.S."/>
            <person name="Engler F."/>
            <person name="Soderlund C."/>
            <person name="Wing R.A."/>
            <person name="Palmer L.E."/>
            <person name="de la Bastide M."/>
            <person name="Spiegel L."/>
            <person name="Nascimento L."/>
            <person name="Zutavern T."/>
            <person name="O'Shaughnessy A."/>
            <person name="Dike S."/>
            <person name="Dedhia N."/>
            <person name="Preston R."/>
            <person name="Balija V."/>
            <person name="McCombie W.R."/>
            <person name="Chow T."/>
            <person name="Chen H."/>
            <person name="Chung M."/>
            <person name="Chen C."/>
            <person name="Shaw J."/>
            <person name="Wu H."/>
            <person name="Hsiao K."/>
            <person name="Chao Y."/>
            <person name="Chu M."/>
            <person name="Cheng C."/>
            <person name="Hour A."/>
            <person name="Lee P."/>
            <person name="Lin S."/>
            <person name="Lin Y."/>
            <person name="Liou J."/>
            <person name="Liu S."/>
            <person name="Hsing Y."/>
            <person name="Raghuvanshi S."/>
            <person name="Mohanty A."/>
            <person name="Bharti A.K."/>
            <person name="Gaur A."/>
            <person name="Gupta V."/>
            <person name="Kumar D."/>
            <person name="Ravi V."/>
            <person name="Vij S."/>
            <person name="Kapur A."/>
            <person name="Khurana P."/>
            <person name="Khurana P."/>
            <person name="Khurana J.P."/>
            <person name="Tyagi A.K."/>
            <person name="Gaikwad K."/>
            <person name="Singh A."/>
            <person name="Dalal V."/>
            <person name="Srivastava S."/>
            <person name="Dixit A."/>
            <person name="Pal A.K."/>
            <person name="Ghazi I.A."/>
            <person name="Yadav M."/>
            <person name="Pandit A."/>
            <person name="Bhargava A."/>
            <person name="Sureshbabu K."/>
            <person name="Batra K."/>
            <person name="Sharma T.R."/>
            <person name="Mohapatra T."/>
            <person name="Singh N.K."/>
            <person name="Messing J."/>
            <person name="Nelson A.B."/>
            <person name="Fuks G."/>
            <person name="Kavchok S."/>
            <person name="Keizer G."/>
            <person name="Linton E."/>
            <person name="Llaca V."/>
            <person name="Song R."/>
            <person name="Tanyolac B."/>
            <person name="Young S."/>
            <person name="Ho-Il K."/>
            <person name="Hahn J.H."/>
            <person name="Sangsakoo G."/>
            <person name="Vanavichit A."/>
            <person name="de Mattos Luiz.A.T."/>
            <person name="Zimmer P.D."/>
            <person name="Malone G."/>
            <person name="Dellagostin O."/>
            <person name="de Oliveira A.C."/>
            <person name="Bevan M."/>
            <person name="Bancroft I."/>
            <person name="Minx P."/>
            <person name="Cordum H."/>
            <person name="Wilson R."/>
            <person name="Cheng Z."/>
            <person name="Jin W."/>
            <person name="Jiang J."/>
            <person name="Leong S.A."/>
            <person name="Iwama H."/>
            <person name="Gojobori T."/>
            <person name="Itoh T."/>
            <person name="Niimura Y."/>
            <person name="Fujii Y."/>
            <person name="Habara T."/>
            <person name="Sakai H."/>
            <person name="Sato Y."/>
            <person name="Wilson G."/>
            <person name="Kumar K."/>
            <person name="McCouch S."/>
            <person name="Juretic N."/>
            <person name="Hoen D."/>
            <person name="Wright S."/>
            <person name="Bruskiewich R."/>
            <person name="Bureau T."/>
            <person name="Miyao A."/>
            <person name="Hirochika H."/>
            <person name="Nishikawa T."/>
            <person name="Kadowaki K."/>
            <person name="Sugiura M."/>
            <person name="Burr B."/>
            <person name="Sasaki T."/>
        </authorList>
    </citation>
    <scope>NUCLEOTIDE SEQUENCE [LARGE SCALE GENOMIC DNA]</scope>
    <source>
        <strain evidence="2">cv. Nipponbare</strain>
    </source>
</reference>
<name>A0A0P0VJ60_ORYSJ</name>
<proteinExistence type="predicted"/>
<sequence>MSVPVVCALQRGVSRKRSANELRLICSFFIATSVKMIWSGLTPLAAACALTLVSPAAGNLKSHNALFGTHVNSAITMYQIFLDPSYKAD</sequence>
<dbReference type="AlphaFoldDB" id="A0A0P0VJ60"/>
<gene>
    <name evidence="1" type="ordered locus">Os02g0489525</name>
    <name evidence="1" type="ORF">OSNPB_020489525</name>
</gene>
<evidence type="ECO:0000313" key="1">
    <source>
        <dbReference type="EMBL" id="BAS78733.1"/>
    </source>
</evidence>
<accession>A0A0P0VJ60</accession>
<evidence type="ECO:0000313" key="2">
    <source>
        <dbReference type="Proteomes" id="UP000059680"/>
    </source>
</evidence>
<dbReference type="Proteomes" id="UP000059680">
    <property type="component" value="Chromosome 2"/>
</dbReference>